<organism evidence="1 2">
    <name type="scientific">Methylocystis iwaonis</name>
    <dbReference type="NCBI Taxonomy" id="2885079"/>
    <lineage>
        <taxon>Bacteria</taxon>
        <taxon>Pseudomonadati</taxon>
        <taxon>Pseudomonadota</taxon>
        <taxon>Alphaproteobacteria</taxon>
        <taxon>Hyphomicrobiales</taxon>
        <taxon>Methylocystaceae</taxon>
        <taxon>Methylocystis</taxon>
    </lineage>
</organism>
<evidence type="ECO:0000313" key="2">
    <source>
        <dbReference type="Proteomes" id="UP001317629"/>
    </source>
</evidence>
<evidence type="ECO:0000313" key="1">
    <source>
        <dbReference type="EMBL" id="BDV33870.1"/>
    </source>
</evidence>
<name>A0ABN6VE34_9HYPH</name>
<dbReference type="RefSeq" id="WP_281931419.1">
    <property type="nucleotide sequence ID" value="NZ_AP027142.1"/>
</dbReference>
<keyword evidence="2" id="KW-1185">Reference proteome</keyword>
<dbReference type="Proteomes" id="UP001317629">
    <property type="component" value="Chromosome"/>
</dbReference>
<dbReference type="EMBL" id="AP027142">
    <property type="protein sequence ID" value="BDV33870.1"/>
    <property type="molecule type" value="Genomic_DNA"/>
</dbReference>
<sequence length="135" mass="14408">MKPIELIFALGAGVFFSGVAHGAGCQPGNEKCPLILKMKRGSDTISFSCMLSSAKPGCAAAFEARAGQVATLRGDPIAHENLVFPSGDGTDELELGPYPLPETGTYTLKLSYGASMMSRDANDRPAKYRWTLRVH</sequence>
<protein>
    <submittedName>
        <fullName evidence="1">Uncharacterized protein</fullName>
    </submittedName>
</protein>
<gene>
    <name evidence="1" type="ORF">SS37A_13990</name>
</gene>
<accession>A0ABN6VE34</accession>
<proteinExistence type="predicted"/>
<reference evidence="1 2" key="1">
    <citation type="journal article" date="2023" name="Int. J. Syst. Evol. Microbiol.">
        <title>Methylocystis iwaonis sp. nov., a type II methane-oxidizing bacterium from surface soil of a rice paddy field in Japan, and emended description of the genus Methylocystis (ex Whittenbury et al. 1970) Bowman et al. 1993.</title>
        <authorList>
            <person name="Kaise H."/>
            <person name="Sawadogo J.B."/>
            <person name="Alam M.S."/>
            <person name="Ueno C."/>
            <person name="Dianou D."/>
            <person name="Shinjo R."/>
            <person name="Asakawa S."/>
        </authorList>
    </citation>
    <scope>NUCLEOTIDE SEQUENCE [LARGE SCALE GENOMIC DNA]</scope>
    <source>
        <strain evidence="1 2">SS37A-Re</strain>
    </source>
</reference>